<sequence length="110" mass="11310">MSGEPVAGKTLARSLRAHTEDRFTSSVSDHHSMAVPLGGESISLSLALAVAAIVAFGGFVTGLNGFGFAVIGTALLAFVMDPQTAVALMILPILAANTSLIHKQGEYLTL</sequence>
<keyword evidence="1" id="KW-1133">Transmembrane helix</keyword>
<proteinExistence type="predicted"/>
<keyword evidence="1" id="KW-0472">Membrane</keyword>
<keyword evidence="1" id="KW-0812">Transmembrane</keyword>
<comment type="caution">
    <text evidence="2">The sequence shown here is derived from an EMBL/GenBank/DDBJ whole genome shotgun (WGS) entry which is preliminary data.</text>
</comment>
<accession>L9V2E5</accession>
<feature type="transmembrane region" description="Helical" evidence="1">
    <location>
        <begin position="42"/>
        <end position="60"/>
    </location>
</feature>
<dbReference type="EMBL" id="AOHT01000006">
    <property type="protein sequence ID" value="ELY31191.1"/>
    <property type="molecule type" value="Genomic_DNA"/>
</dbReference>
<gene>
    <name evidence="2" type="ORF">C499_01905</name>
</gene>
<evidence type="ECO:0000313" key="3">
    <source>
        <dbReference type="Proteomes" id="UP000011585"/>
    </source>
</evidence>
<organism evidence="2 3">
    <name type="scientific">Halogeometricum borinquense (strain ATCC 700274 / DSM 11551 / JCM 10706 / KCTC 4070 / PR3)</name>
    <dbReference type="NCBI Taxonomy" id="469382"/>
    <lineage>
        <taxon>Archaea</taxon>
        <taxon>Methanobacteriati</taxon>
        <taxon>Methanobacteriota</taxon>
        <taxon>Stenosarchaea group</taxon>
        <taxon>Halobacteria</taxon>
        <taxon>Halobacteriales</taxon>
        <taxon>Haloferacaceae</taxon>
        <taxon>Halogeometricum</taxon>
    </lineage>
</organism>
<evidence type="ECO:0000256" key="1">
    <source>
        <dbReference type="SAM" id="Phobius"/>
    </source>
</evidence>
<feature type="transmembrane region" description="Helical" evidence="1">
    <location>
        <begin position="66"/>
        <end position="94"/>
    </location>
</feature>
<dbReference type="AlphaFoldDB" id="L9V2E5"/>
<protein>
    <submittedName>
        <fullName evidence="2">Uncharacterized protein</fullName>
    </submittedName>
</protein>
<reference evidence="2 3" key="1">
    <citation type="journal article" date="2014" name="PLoS Genet.">
        <title>Phylogenetically driven sequencing of extremely halophilic archaea reveals strategies for static and dynamic osmo-response.</title>
        <authorList>
            <person name="Becker E.A."/>
            <person name="Seitzer P.M."/>
            <person name="Tritt A."/>
            <person name="Larsen D."/>
            <person name="Krusor M."/>
            <person name="Yao A.I."/>
            <person name="Wu D."/>
            <person name="Madern D."/>
            <person name="Eisen J.A."/>
            <person name="Darling A.E."/>
            <person name="Facciotti M.T."/>
        </authorList>
    </citation>
    <scope>NUCLEOTIDE SEQUENCE [LARGE SCALE GENOMIC DNA]</scope>
    <source>
        <strain evidence="2 3">DSM 11551</strain>
    </source>
</reference>
<evidence type="ECO:0000313" key="2">
    <source>
        <dbReference type="EMBL" id="ELY31191.1"/>
    </source>
</evidence>
<dbReference type="Proteomes" id="UP000011585">
    <property type="component" value="Unassembled WGS sequence"/>
</dbReference>
<name>L9V2E5_HALBP</name>